<name>I2GQP1_9BACT</name>
<dbReference type="EMBL" id="CAIT01000009">
    <property type="protein sequence ID" value="CCH56219.1"/>
    <property type="molecule type" value="Genomic_DNA"/>
</dbReference>
<proteinExistence type="predicted"/>
<evidence type="ECO:0000313" key="2">
    <source>
        <dbReference type="Proteomes" id="UP000009309"/>
    </source>
</evidence>
<dbReference type="AlphaFoldDB" id="I2GQP1"/>
<evidence type="ECO:0000313" key="1">
    <source>
        <dbReference type="EMBL" id="CCH56219.1"/>
    </source>
</evidence>
<keyword evidence="2" id="KW-1185">Reference proteome</keyword>
<reference evidence="1 2" key="1">
    <citation type="journal article" date="2012" name="J. Bacteriol.">
        <title>Genome Sequence of the Filamentous Bacterium Fibrisoma limi BUZ 3T.</title>
        <authorList>
            <person name="Filippini M."/>
            <person name="Qi W."/>
            <person name="Jaenicke S."/>
            <person name="Goesmann A."/>
            <person name="Smits T.H."/>
            <person name="Bagheri H.C."/>
        </authorList>
    </citation>
    <scope>NUCLEOTIDE SEQUENCE [LARGE SCALE GENOMIC DNA]</scope>
    <source>
        <strain evidence="2">BUZ 3T</strain>
    </source>
</reference>
<sequence>MSNLAAWYLFLLNTNYCSWLSWNRSLTLMYRSRMSFANSDTLSCQSYRLSKYLSQ</sequence>
<gene>
    <name evidence="1" type="ORF">BN8_05539</name>
</gene>
<organism evidence="1 2">
    <name type="scientific">Fibrisoma limi BUZ 3</name>
    <dbReference type="NCBI Taxonomy" id="1185876"/>
    <lineage>
        <taxon>Bacteria</taxon>
        <taxon>Pseudomonadati</taxon>
        <taxon>Bacteroidota</taxon>
        <taxon>Cytophagia</taxon>
        <taxon>Cytophagales</taxon>
        <taxon>Spirosomataceae</taxon>
        <taxon>Fibrisoma</taxon>
    </lineage>
</organism>
<accession>I2GQP1</accession>
<dbReference type="Proteomes" id="UP000009309">
    <property type="component" value="Unassembled WGS sequence"/>
</dbReference>
<comment type="caution">
    <text evidence="1">The sequence shown here is derived from an EMBL/GenBank/DDBJ whole genome shotgun (WGS) entry which is preliminary data.</text>
</comment>
<protein>
    <submittedName>
        <fullName evidence="1">Uncharacterized protein</fullName>
    </submittedName>
</protein>